<feature type="transmembrane region" description="Helical" evidence="6">
    <location>
        <begin position="74"/>
        <end position="93"/>
    </location>
</feature>
<evidence type="ECO:0000256" key="4">
    <source>
        <dbReference type="ARBA" id="ARBA00022989"/>
    </source>
</evidence>
<dbReference type="eggNOG" id="COG2814">
    <property type="taxonomic scope" value="Bacteria"/>
</dbReference>
<dbReference type="KEGG" id="mme:Marme_0101"/>
<dbReference type="SUPFAM" id="SSF103473">
    <property type="entry name" value="MFS general substrate transporter"/>
    <property type="match status" value="1"/>
</dbReference>
<keyword evidence="8" id="KW-1185">Reference proteome</keyword>
<evidence type="ECO:0000256" key="3">
    <source>
        <dbReference type="ARBA" id="ARBA00022692"/>
    </source>
</evidence>
<evidence type="ECO:0000256" key="5">
    <source>
        <dbReference type="ARBA" id="ARBA00023136"/>
    </source>
</evidence>
<dbReference type="Gene3D" id="1.20.1250.20">
    <property type="entry name" value="MFS general substrate transporter like domains"/>
    <property type="match status" value="2"/>
</dbReference>
<dbReference type="PATRIC" id="fig|717774.3.peg.104"/>
<dbReference type="GO" id="GO:0022857">
    <property type="term" value="F:transmembrane transporter activity"/>
    <property type="evidence" value="ECO:0007669"/>
    <property type="project" value="InterPro"/>
</dbReference>
<evidence type="ECO:0000313" key="7">
    <source>
        <dbReference type="EMBL" id="ADZ89407.1"/>
    </source>
</evidence>
<feature type="transmembrane region" description="Helical" evidence="6">
    <location>
        <begin position="223"/>
        <end position="241"/>
    </location>
</feature>
<gene>
    <name evidence="7" type="ordered locus">Marme_0101</name>
</gene>
<dbReference type="EMBL" id="CP002583">
    <property type="protein sequence ID" value="ADZ89407.1"/>
    <property type="molecule type" value="Genomic_DNA"/>
</dbReference>
<feature type="transmembrane region" description="Helical" evidence="6">
    <location>
        <begin position="314"/>
        <end position="337"/>
    </location>
</feature>
<dbReference type="PANTHER" id="PTHR12778:SF10">
    <property type="entry name" value="MAJOR FACILITATOR SUPERFAMILY DOMAIN-CONTAINING PROTEIN 3"/>
    <property type="match status" value="1"/>
</dbReference>
<keyword evidence="4 6" id="KW-1133">Transmembrane helix</keyword>
<feature type="transmembrane region" description="Helical" evidence="6">
    <location>
        <begin position="285"/>
        <end position="308"/>
    </location>
</feature>
<dbReference type="STRING" id="717774.Marme_0101"/>
<dbReference type="HOGENOM" id="CLU_029352_4_2_6"/>
<feature type="transmembrane region" description="Helical" evidence="6">
    <location>
        <begin position="12"/>
        <end position="32"/>
    </location>
</feature>
<protein>
    <submittedName>
        <fullName evidence="7">Major facilitator superfamily MFS_1</fullName>
    </submittedName>
</protein>
<dbReference type="GO" id="GO:0016020">
    <property type="term" value="C:membrane"/>
    <property type="evidence" value="ECO:0007669"/>
    <property type="project" value="UniProtKB-SubCell"/>
</dbReference>
<feature type="transmembrane region" description="Helical" evidence="6">
    <location>
        <begin position="44"/>
        <end position="62"/>
    </location>
</feature>
<dbReference type="InterPro" id="IPR004752">
    <property type="entry name" value="AmpG_permease/AT-1"/>
</dbReference>
<sequence length="411" mass="45579">MKRHILYKHFAVSWSNFILTAMTIYLFLGMPLAMRQHGWSGAEIGMFQLAGLPVLLKFFMGAPIERFAFKQANYFKWSLLLSVGVAIGLFLLSRADIEHVSFSQVFFATILTSVFATWLDIPVNALAIRLLDEKEQLRNGVLRSSVAALASIVGGGIMIFVYSDYGWQAPIYVFMFALILSLILLFLLEKQEKNVGSTSVYSMKKKGGLSLLKGYFHQPDKRWWHLILVFYFPFIGCAWLFLKPTLLDFGVSLDDIAWLATLGGIVAAIASFSYAVVLKRLPGRGLLLSASVFNIIALYIMLSLTMAVPERWQLITAVVVLAIALGLSSGVIMGIMMTQCRQQHEAFDYSLQSSLFALSRMLVPALAGVLLDKLGYQGLYGGLLVGAVAVTMVTFLMLRSSPHHLMSNASQ</sequence>
<evidence type="ECO:0000256" key="2">
    <source>
        <dbReference type="ARBA" id="ARBA00022448"/>
    </source>
</evidence>
<feature type="transmembrane region" description="Helical" evidence="6">
    <location>
        <begin position="349"/>
        <end position="371"/>
    </location>
</feature>
<accession>F2JVE9</accession>
<dbReference type="Pfam" id="PF07690">
    <property type="entry name" value="MFS_1"/>
    <property type="match status" value="1"/>
</dbReference>
<keyword evidence="5 6" id="KW-0472">Membrane</keyword>
<feature type="transmembrane region" description="Helical" evidence="6">
    <location>
        <begin position="377"/>
        <end position="398"/>
    </location>
</feature>
<dbReference type="InterPro" id="IPR036259">
    <property type="entry name" value="MFS_trans_sf"/>
</dbReference>
<feature type="transmembrane region" description="Helical" evidence="6">
    <location>
        <begin position="169"/>
        <end position="188"/>
    </location>
</feature>
<name>F2JVE9_MARM1</name>
<feature type="transmembrane region" description="Helical" evidence="6">
    <location>
        <begin position="105"/>
        <end position="128"/>
    </location>
</feature>
<dbReference type="AlphaFoldDB" id="F2JVE9"/>
<feature type="transmembrane region" description="Helical" evidence="6">
    <location>
        <begin position="140"/>
        <end position="163"/>
    </location>
</feature>
<dbReference type="RefSeq" id="WP_013659314.1">
    <property type="nucleotide sequence ID" value="NC_015276.1"/>
</dbReference>
<feature type="transmembrane region" description="Helical" evidence="6">
    <location>
        <begin position="256"/>
        <end position="278"/>
    </location>
</feature>
<reference evidence="7 8" key="1">
    <citation type="journal article" date="2012" name="Stand. Genomic Sci.">
        <title>Complete genome sequence of the melanogenic marine bacterium Marinomonas mediterranea type strain (MMB-1(T)).</title>
        <authorList>
            <person name="Lucas-Elio P."/>
            <person name="Goodwin L."/>
            <person name="Woyke T."/>
            <person name="Pitluck S."/>
            <person name="Nolan M."/>
            <person name="Kyrpides N.C."/>
            <person name="Detter J.C."/>
            <person name="Copeland A."/>
            <person name="Teshima H."/>
            <person name="Bruce D."/>
            <person name="Detter C."/>
            <person name="Tapia R."/>
            <person name="Han S."/>
            <person name="Land M.L."/>
            <person name="Ivanova N."/>
            <person name="Mikhailova N."/>
            <person name="Johnston A.W."/>
            <person name="Sanchez-Amat A."/>
        </authorList>
    </citation>
    <scope>NUCLEOTIDE SEQUENCE [LARGE SCALE GENOMIC DNA]</scope>
    <source>
        <strain evidence="8">ATCC 700492 / JCM 21426 / NBRC 103028 / MMB-1</strain>
    </source>
</reference>
<evidence type="ECO:0000313" key="8">
    <source>
        <dbReference type="Proteomes" id="UP000001062"/>
    </source>
</evidence>
<dbReference type="PANTHER" id="PTHR12778">
    <property type="entry name" value="SOLUTE CARRIER FAMILY 33 ACETYL-COA TRANSPORTER -RELATED"/>
    <property type="match status" value="1"/>
</dbReference>
<evidence type="ECO:0000256" key="1">
    <source>
        <dbReference type="ARBA" id="ARBA00004141"/>
    </source>
</evidence>
<evidence type="ECO:0000256" key="6">
    <source>
        <dbReference type="SAM" id="Phobius"/>
    </source>
</evidence>
<dbReference type="Proteomes" id="UP000001062">
    <property type="component" value="Chromosome"/>
</dbReference>
<proteinExistence type="predicted"/>
<keyword evidence="2" id="KW-0813">Transport</keyword>
<organism evidence="7 8">
    <name type="scientific">Marinomonas mediterranea (strain ATCC 700492 / JCM 21426 / NBRC 103028 / MMB-1)</name>
    <dbReference type="NCBI Taxonomy" id="717774"/>
    <lineage>
        <taxon>Bacteria</taxon>
        <taxon>Pseudomonadati</taxon>
        <taxon>Pseudomonadota</taxon>
        <taxon>Gammaproteobacteria</taxon>
        <taxon>Oceanospirillales</taxon>
        <taxon>Oceanospirillaceae</taxon>
        <taxon>Marinomonas</taxon>
    </lineage>
</organism>
<keyword evidence="3 6" id="KW-0812">Transmembrane</keyword>
<comment type="subcellular location">
    <subcellularLocation>
        <location evidence="1">Membrane</location>
        <topology evidence="1">Multi-pass membrane protein</topology>
    </subcellularLocation>
</comment>
<dbReference type="InterPro" id="IPR011701">
    <property type="entry name" value="MFS"/>
</dbReference>